<feature type="compositionally biased region" description="Low complexity" evidence="1">
    <location>
        <begin position="760"/>
        <end position="771"/>
    </location>
</feature>
<name>A0A6V7KUP3_9HYME</name>
<accession>A0A6V7KUP3</accession>
<gene>
    <name evidence="3" type="ORF">BBRV_LOCUS88358</name>
</gene>
<feature type="compositionally biased region" description="Polar residues" evidence="1">
    <location>
        <begin position="326"/>
        <end position="336"/>
    </location>
</feature>
<feature type="region of interest" description="Disordered" evidence="1">
    <location>
        <begin position="557"/>
        <end position="807"/>
    </location>
</feature>
<feature type="chain" id="PRO_5028202475" evidence="2">
    <location>
        <begin position="19"/>
        <end position="1226"/>
    </location>
</feature>
<feature type="compositionally biased region" description="Polar residues" evidence="1">
    <location>
        <begin position="721"/>
        <end position="731"/>
    </location>
</feature>
<reference evidence="3" key="1">
    <citation type="submission" date="2020-07" db="EMBL/GenBank/DDBJ databases">
        <authorList>
            <person name="Ferguson B K."/>
        </authorList>
    </citation>
    <scope>NUCLEOTIDE SEQUENCE</scope>
    <source>
        <strain evidence="3">L06</strain>
    </source>
</reference>
<feature type="region of interest" description="Disordered" evidence="1">
    <location>
        <begin position="1001"/>
        <end position="1065"/>
    </location>
</feature>
<dbReference type="AlphaFoldDB" id="A0A6V7KUP3"/>
<dbReference type="EMBL" id="CADCXW020000327">
    <property type="protein sequence ID" value="CAD1567404.1"/>
    <property type="molecule type" value="Genomic_DNA"/>
</dbReference>
<feature type="region of interest" description="Disordered" evidence="1">
    <location>
        <begin position="834"/>
        <end position="856"/>
    </location>
</feature>
<keyword evidence="2" id="KW-0732">Signal</keyword>
<feature type="signal peptide" evidence="2">
    <location>
        <begin position="1"/>
        <end position="18"/>
    </location>
</feature>
<feature type="compositionally biased region" description="Low complexity" evidence="1">
    <location>
        <begin position="667"/>
        <end position="679"/>
    </location>
</feature>
<protein>
    <submittedName>
        <fullName evidence="3">Uncharacterized protein</fullName>
    </submittedName>
</protein>
<feature type="region of interest" description="Disordered" evidence="1">
    <location>
        <begin position="326"/>
        <end position="414"/>
    </location>
</feature>
<feature type="compositionally biased region" description="Low complexity" evidence="1">
    <location>
        <begin position="360"/>
        <end position="383"/>
    </location>
</feature>
<feature type="region of interest" description="Disordered" evidence="1">
    <location>
        <begin position="79"/>
        <end position="99"/>
    </location>
</feature>
<feature type="region of interest" description="Disordered" evidence="1">
    <location>
        <begin position="499"/>
        <end position="542"/>
    </location>
</feature>
<sequence length="1226" mass="136064">MAFKLALVLCALVAQAIGAPKPCVSGCYSTTGGSSSSTSYEAMSAFQTHGNLLAQQSAAFQQLHQNLLNSLHQQTSKYDFSRPGSWSSPNAYRTPDGGQVYEEHGKIQHDNGQTQYFKQNYTNSWSSGNADVEAVNNNLVQGTHNGGFSGSIHNEQHLNWQGTAGQHQRPQKIEDFSTTQVDSQASQATYENIMQMVRNLNSYISQCTERVQQGTLSNYESYINVVQQHLDRMRQDIREHGLYDRLIAQVNSIETHLAELRRTAEYSSRVVQAPVVHVQPNYHVSVEGQQSSQINVHGSVPRPVIPSGNLVHQGQHLGAVEVHQGYVSTPDPNSIRGSLDDDNSDFRSTGGFGHALESHGGASSSTWGSAQQTGQTWGSSTQGAGWGSTHGSTHGNVQDAGWGSTHGGSAWGATHGQINTVQQPVKTVHDEWHASGSHKETVYHPQITSGSYTAGGGCSGSWCPTNGGQTEVSHGCYGRAYGTLCKRYKRDYRDFSQQTEDLTQQTEDLTQQTEDLTQQTEDLTQQTEDLTQQTEDLTQQTEDLTQQTQDLTQQHVGNLQRGSQYNQGGYRQTGSEVTDFTQQQQTGGLEFGNQQPSRQHEHHGHNDGDRYNQGFGRHHGHEQHGHNDGDSYHSGSGRNHEQHGHNDGDSYHPGSGHHHDHGHHGHNQGYGDYSQQQSSNLELGSTQQHQHHHEHDDDRHRQHVHHPDHEHHHRHTHNEHSQVVYTQQTQGFGDFSQQQGRGQHGGYTQQTQGFDQSGFSQQTQDLSQQTQGFEDLTQQQTIGHHGRRPAGGLEIGDLNGSSQQNDYHRGYTQQTEDLTQQTQGFEDLTQQQSFGSLQSGSLHQQVQKPDHFGGFTQQTQDLTQQTQGFEDLTQQQSFGNLQSGSLHQQVQKPDHFGGFTQQTQDLTQQTQGFEDLTQQQSFGNLQSGNLHQQIQKNDHFGGYTQQTQDLTQQTQGFEDLVQQQTVGQLQLGQQPQNHDFGYSNQQGWNQQVQDFSQQTQSFGGLTQQPQGNFGQSQFGQQHQPGFGELNSQTPAPKPPARNQFGRTGDTEPIQPIPGVKGGKRRQPIQELPQEWHKNHHSGDLTSENFQQRVNDNSESTTNQPTNSTDPNVLFQPRIIEAYGGKGPYDIHHSNKIFEGVKPNPTATLAPLVDAWNIREKPNDFYPRSINQPSFAGASAQPAAQTVTSEWAEYTTTTPAPGFFKRVGNKIASTYEKAKEKISGAFG</sequence>
<evidence type="ECO:0000256" key="1">
    <source>
        <dbReference type="SAM" id="MobiDB-lite"/>
    </source>
</evidence>
<organism evidence="3">
    <name type="scientific">Bracon brevicornis</name>
    <dbReference type="NCBI Taxonomy" id="1563983"/>
    <lineage>
        <taxon>Eukaryota</taxon>
        <taxon>Metazoa</taxon>
        <taxon>Ecdysozoa</taxon>
        <taxon>Arthropoda</taxon>
        <taxon>Hexapoda</taxon>
        <taxon>Insecta</taxon>
        <taxon>Pterygota</taxon>
        <taxon>Neoptera</taxon>
        <taxon>Endopterygota</taxon>
        <taxon>Hymenoptera</taxon>
        <taxon>Apocrita</taxon>
        <taxon>Ichneumonoidea</taxon>
        <taxon>Braconidae</taxon>
        <taxon>Braconinae</taxon>
        <taxon>Bracon</taxon>
    </lineage>
</organism>
<feature type="compositionally biased region" description="Basic residues" evidence="1">
    <location>
        <begin position="655"/>
        <end position="666"/>
    </location>
</feature>
<feature type="compositionally biased region" description="Polar residues" evidence="1">
    <location>
        <begin position="557"/>
        <end position="597"/>
    </location>
</feature>
<dbReference type="Gene3D" id="1.10.287.950">
    <property type="entry name" value="Methyl-accepting chemotaxis protein"/>
    <property type="match status" value="1"/>
</dbReference>
<feature type="compositionally biased region" description="Basic and acidic residues" evidence="1">
    <location>
        <begin position="693"/>
        <end position="710"/>
    </location>
</feature>
<feature type="compositionally biased region" description="Basic and acidic residues" evidence="1">
    <location>
        <begin position="622"/>
        <end position="631"/>
    </location>
</feature>
<proteinExistence type="predicted"/>
<feature type="compositionally biased region" description="Low complexity" evidence="1">
    <location>
        <begin position="1001"/>
        <end position="1027"/>
    </location>
</feature>
<evidence type="ECO:0000313" key="3">
    <source>
        <dbReference type="EMBL" id="CAD1567404.1"/>
    </source>
</evidence>
<evidence type="ECO:0000256" key="2">
    <source>
        <dbReference type="SAM" id="SignalP"/>
    </source>
</evidence>
<feature type="compositionally biased region" description="Basic and acidic residues" evidence="1">
    <location>
        <begin position="638"/>
        <end position="650"/>
    </location>
</feature>
<feature type="compositionally biased region" description="Low complexity" evidence="1">
    <location>
        <begin position="737"/>
        <end position="753"/>
    </location>
</feature>